<evidence type="ECO:0000259" key="3">
    <source>
        <dbReference type="Pfam" id="PF05368"/>
    </source>
</evidence>
<evidence type="ECO:0000313" key="5">
    <source>
        <dbReference type="Proteomes" id="UP001172102"/>
    </source>
</evidence>
<dbReference type="Pfam" id="PF05368">
    <property type="entry name" value="NmrA"/>
    <property type="match status" value="1"/>
</dbReference>
<dbReference type="Gene3D" id="3.90.25.10">
    <property type="entry name" value="UDP-galactose 4-epimerase, domain 1"/>
    <property type="match status" value="1"/>
</dbReference>
<dbReference type="AlphaFoldDB" id="A0AA40DQ57"/>
<sequence length="319" mass="33932">MPKGLLITGATGKQGGAVIDALLDLDEDGSQFTLLAATRDASSNSAKRLAAKSPNGNIKLVQGNLDDVLALLDEAKRVNGGNPIWGIFSVQVSLGPGVTVEGEIAQGKSLIDGAIEAGVKHFVYSSVERGGDTASWSNATPIPHFQSKYQIEQHLRTATAAGERGAAPMGWTILRPVAFMDNLAPGMPTKVFLAALHNYLGDRDKSLWWVATADIGVFAAKAFSKPSEWNHRAVGLAGDELTMEQLSAAFARATGSPAPISYWFLGSALTYAVEEMGLMIGWFASDGYKADIAARRRDHSGLLTMEEWLVKKSPFAGAK</sequence>
<protein>
    <recommendedName>
        <fullName evidence="3">NmrA-like domain-containing protein</fullName>
    </recommendedName>
</protein>
<name>A0AA40DQ57_9PEZI</name>
<comment type="similarity">
    <text evidence="1">Belongs to the NmrA-type oxidoreductase family.</text>
</comment>
<evidence type="ECO:0000256" key="1">
    <source>
        <dbReference type="ARBA" id="ARBA00006328"/>
    </source>
</evidence>
<dbReference type="PANTHER" id="PTHR42748">
    <property type="entry name" value="NITROGEN METABOLITE REPRESSION PROTEIN NMRA FAMILY MEMBER"/>
    <property type="match status" value="1"/>
</dbReference>
<feature type="domain" description="NmrA-like" evidence="3">
    <location>
        <begin position="3"/>
        <end position="290"/>
    </location>
</feature>
<keyword evidence="2" id="KW-0521">NADP</keyword>
<organism evidence="4 5">
    <name type="scientific">Lasiosphaeris hirsuta</name>
    <dbReference type="NCBI Taxonomy" id="260670"/>
    <lineage>
        <taxon>Eukaryota</taxon>
        <taxon>Fungi</taxon>
        <taxon>Dikarya</taxon>
        <taxon>Ascomycota</taxon>
        <taxon>Pezizomycotina</taxon>
        <taxon>Sordariomycetes</taxon>
        <taxon>Sordariomycetidae</taxon>
        <taxon>Sordariales</taxon>
        <taxon>Lasiosphaeriaceae</taxon>
        <taxon>Lasiosphaeris</taxon>
    </lineage>
</organism>
<dbReference type="Proteomes" id="UP001172102">
    <property type="component" value="Unassembled WGS sequence"/>
</dbReference>
<dbReference type="GO" id="GO:0005634">
    <property type="term" value="C:nucleus"/>
    <property type="evidence" value="ECO:0007669"/>
    <property type="project" value="TreeGrafter"/>
</dbReference>
<reference evidence="4" key="1">
    <citation type="submission" date="2023-06" db="EMBL/GenBank/DDBJ databases">
        <title>Genome-scale phylogeny and comparative genomics of the fungal order Sordariales.</title>
        <authorList>
            <consortium name="Lawrence Berkeley National Laboratory"/>
            <person name="Hensen N."/>
            <person name="Bonometti L."/>
            <person name="Westerberg I."/>
            <person name="Brannstrom I.O."/>
            <person name="Guillou S."/>
            <person name="Cros-Aarteil S."/>
            <person name="Calhoun S."/>
            <person name="Haridas S."/>
            <person name="Kuo A."/>
            <person name="Mondo S."/>
            <person name="Pangilinan J."/>
            <person name="Riley R."/>
            <person name="Labutti K."/>
            <person name="Andreopoulos B."/>
            <person name="Lipzen A."/>
            <person name="Chen C."/>
            <person name="Yanf M."/>
            <person name="Daum C."/>
            <person name="Ng V."/>
            <person name="Clum A."/>
            <person name="Steindorff A."/>
            <person name="Ohm R."/>
            <person name="Martin F."/>
            <person name="Silar P."/>
            <person name="Natvig D."/>
            <person name="Lalanne C."/>
            <person name="Gautier V."/>
            <person name="Ament-Velasquez S.L."/>
            <person name="Kruys A."/>
            <person name="Hutchinson M.I."/>
            <person name="Powell A.J."/>
            <person name="Barry K."/>
            <person name="Miller A.N."/>
            <person name="Grigoriev I.V."/>
            <person name="Debuchy R."/>
            <person name="Gladieux P."/>
            <person name="Thoren M.H."/>
            <person name="Johannesson H."/>
        </authorList>
    </citation>
    <scope>NUCLEOTIDE SEQUENCE</scope>
    <source>
        <strain evidence="4">SMH4607-1</strain>
    </source>
</reference>
<comment type="caution">
    <text evidence="4">The sequence shown here is derived from an EMBL/GenBank/DDBJ whole genome shotgun (WGS) entry which is preliminary data.</text>
</comment>
<dbReference type="EMBL" id="JAUKUA010000006">
    <property type="protein sequence ID" value="KAK0707973.1"/>
    <property type="molecule type" value="Genomic_DNA"/>
</dbReference>
<gene>
    <name evidence="4" type="ORF">B0H67DRAFT_495474</name>
</gene>
<evidence type="ECO:0000256" key="2">
    <source>
        <dbReference type="ARBA" id="ARBA00022857"/>
    </source>
</evidence>
<dbReference type="InterPro" id="IPR036291">
    <property type="entry name" value="NAD(P)-bd_dom_sf"/>
</dbReference>
<evidence type="ECO:0000313" key="4">
    <source>
        <dbReference type="EMBL" id="KAK0707973.1"/>
    </source>
</evidence>
<dbReference type="InterPro" id="IPR008030">
    <property type="entry name" value="NmrA-like"/>
</dbReference>
<accession>A0AA40DQ57</accession>
<proteinExistence type="inferred from homology"/>
<dbReference type="PANTHER" id="PTHR42748:SF25">
    <property type="entry name" value="NMRA FAMILY PROTEIN"/>
    <property type="match status" value="1"/>
</dbReference>
<dbReference type="InterPro" id="IPR051164">
    <property type="entry name" value="NmrA-like_oxidored"/>
</dbReference>
<keyword evidence="5" id="KW-1185">Reference proteome</keyword>
<dbReference type="SUPFAM" id="SSF51735">
    <property type="entry name" value="NAD(P)-binding Rossmann-fold domains"/>
    <property type="match status" value="1"/>
</dbReference>
<dbReference type="Gene3D" id="3.40.50.720">
    <property type="entry name" value="NAD(P)-binding Rossmann-like Domain"/>
    <property type="match status" value="1"/>
</dbReference>